<name>A0A251RRM0_HELAN</name>
<comment type="subcellular location">
    <subcellularLocation>
        <location evidence="1">Membrane</location>
        <topology evidence="1">Single-pass type II membrane protein</topology>
    </subcellularLocation>
</comment>
<evidence type="ECO:0000256" key="5">
    <source>
        <dbReference type="ARBA" id="ARBA00023180"/>
    </source>
</evidence>
<reference evidence="7" key="1">
    <citation type="journal article" date="2017" name="Nature">
        <title>The sunflower genome provides insights into oil metabolism, flowering and Asterid evolution.</title>
        <authorList>
            <person name="Badouin H."/>
            <person name="Gouzy J."/>
            <person name="Grassa C.J."/>
            <person name="Murat F."/>
            <person name="Staton S.E."/>
            <person name="Cottret L."/>
            <person name="Lelandais-Briere C."/>
            <person name="Owens G.L."/>
            <person name="Carrere S."/>
            <person name="Mayjonade B."/>
            <person name="Legrand L."/>
            <person name="Gill N."/>
            <person name="Kane N.C."/>
            <person name="Bowers J.E."/>
            <person name="Hubner S."/>
            <person name="Bellec A."/>
            <person name="Berard A."/>
            <person name="Berges H."/>
            <person name="Blanchet N."/>
            <person name="Boniface M.C."/>
            <person name="Brunel D."/>
            <person name="Catrice O."/>
            <person name="Chaidir N."/>
            <person name="Claudel C."/>
            <person name="Donnadieu C."/>
            <person name="Faraut T."/>
            <person name="Fievet G."/>
            <person name="Helmstetter N."/>
            <person name="King M."/>
            <person name="Knapp S.J."/>
            <person name="Lai Z."/>
            <person name="Le Paslier M.C."/>
            <person name="Lippi Y."/>
            <person name="Lorenzon L."/>
            <person name="Mandel J.R."/>
            <person name="Marage G."/>
            <person name="Marchand G."/>
            <person name="Marquand E."/>
            <person name="Bret-Mestries E."/>
            <person name="Morien E."/>
            <person name="Nambeesan S."/>
            <person name="Nguyen T."/>
            <person name="Pegot-Espagnet P."/>
            <person name="Pouilly N."/>
            <person name="Raftis F."/>
            <person name="Sallet E."/>
            <person name="Schiex T."/>
            <person name="Thomas J."/>
            <person name="Vandecasteele C."/>
            <person name="Vares D."/>
            <person name="Vear F."/>
            <person name="Vautrin S."/>
            <person name="Crespi M."/>
            <person name="Mangin B."/>
            <person name="Burke J.M."/>
            <person name="Salse J."/>
            <person name="Munos S."/>
            <person name="Vincourt P."/>
            <person name="Rieseberg L.H."/>
            <person name="Langlade N.B."/>
        </authorList>
    </citation>
    <scope>NUCLEOTIDE SEQUENCE [LARGE SCALE GENOMIC DNA]</scope>
    <source>
        <strain evidence="7">cv. SF193</strain>
    </source>
</reference>
<dbReference type="PANTHER" id="PTHR31042">
    <property type="entry name" value="CORE-2/I-BRANCHING BETA-1,6-N-ACETYLGLUCOSAMINYLTRANSFERASE FAMILY PROTEIN-RELATED"/>
    <property type="match status" value="1"/>
</dbReference>
<dbReference type="Proteomes" id="UP000215914">
    <property type="component" value="Chromosome 17"/>
</dbReference>
<dbReference type="PANTHER" id="PTHR31042:SF2">
    <property type="entry name" value="GLYCOSYLTRANSFERASE BC10"/>
    <property type="match status" value="1"/>
</dbReference>
<keyword evidence="7" id="KW-1185">Reference proteome</keyword>
<dbReference type="InterPro" id="IPR003406">
    <property type="entry name" value="Glyco_trans_14"/>
</dbReference>
<dbReference type="Pfam" id="PF02485">
    <property type="entry name" value="Branch"/>
    <property type="match status" value="1"/>
</dbReference>
<proteinExistence type="predicted"/>
<keyword evidence="3 6" id="KW-0808">Transferase</keyword>
<keyword evidence="2" id="KW-0328">Glycosyltransferase</keyword>
<dbReference type="EMBL" id="CM007906">
    <property type="protein sequence ID" value="OTF86484.1"/>
    <property type="molecule type" value="Genomic_DNA"/>
</dbReference>
<dbReference type="AlphaFoldDB" id="A0A251RRM0"/>
<sequence>MEAQYRRIGASSMLAQKPKIAFLFLAGNRLPLDLVWDQFFQGENENRFSIYFKACLTGRSKYFLDRQVNNNSIQIYWGEASMIQAEIILLQHAL</sequence>
<dbReference type="InterPro" id="IPR044174">
    <property type="entry name" value="BC10-like"/>
</dbReference>
<evidence type="ECO:0000256" key="4">
    <source>
        <dbReference type="ARBA" id="ARBA00023136"/>
    </source>
</evidence>
<evidence type="ECO:0000256" key="1">
    <source>
        <dbReference type="ARBA" id="ARBA00004606"/>
    </source>
</evidence>
<organism evidence="6 7">
    <name type="scientific">Helianthus annuus</name>
    <name type="common">Common sunflower</name>
    <dbReference type="NCBI Taxonomy" id="4232"/>
    <lineage>
        <taxon>Eukaryota</taxon>
        <taxon>Viridiplantae</taxon>
        <taxon>Streptophyta</taxon>
        <taxon>Embryophyta</taxon>
        <taxon>Tracheophyta</taxon>
        <taxon>Spermatophyta</taxon>
        <taxon>Magnoliopsida</taxon>
        <taxon>eudicotyledons</taxon>
        <taxon>Gunneridae</taxon>
        <taxon>Pentapetalae</taxon>
        <taxon>asterids</taxon>
        <taxon>campanulids</taxon>
        <taxon>Asterales</taxon>
        <taxon>Asteraceae</taxon>
        <taxon>Asteroideae</taxon>
        <taxon>Heliantheae alliance</taxon>
        <taxon>Heliantheae</taxon>
        <taxon>Helianthus</taxon>
    </lineage>
</organism>
<dbReference type="OMA" id="SIYFKAC"/>
<evidence type="ECO:0000256" key="2">
    <source>
        <dbReference type="ARBA" id="ARBA00022676"/>
    </source>
</evidence>
<dbReference type="InParanoid" id="A0A251RRM0"/>
<dbReference type="GO" id="GO:0016020">
    <property type="term" value="C:membrane"/>
    <property type="evidence" value="ECO:0007669"/>
    <property type="project" value="UniProtKB-SubCell"/>
</dbReference>
<gene>
    <name evidence="6" type="ORF">HannXRQ_Chr17g0551301</name>
</gene>
<evidence type="ECO:0000256" key="3">
    <source>
        <dbReference type="ARBA" id="ARBA00022679"/>
    </source>
</evidence>
<dbReference type="GO" id="GO:0016757">
    <property type="term" value="F:glycosyltransferase activity"/>
    <property type="evidence" value="ECO:0007669"/>
    <property type="project" value="UniProtKB-KW"/>
</dbReference>
<protein>
    <submittedName>
        <fullName evidence="6">Putative glycosyl transferase, family 14</fullName>
    </submittedName>
</protein>
<accession>A0A251RRM0</accession>
<evidence type="ECO:0000313" key="6">
    <source>
        <dbReference type="EMBL" id="OTF86484.1"/>
    </source>
</evidence>
<keyword evidence="4" id="KW-0472">Membrane</keyword>
<evidence type="ECO:0000313" key="7">
    <source>
        <dbReference type="Proteomes" id="UP000215914"/>
    </source>
</evidence>
<keyword evidence="5" id="KW-0325">Glycoprotein</keyword>